<proteinExistence type="predicted"/>
<evidence type="ECO:0000313" key="2">
    <source>
        <dbReference type="EMBL" id="AYQ54926.1"/>
    </source>
</evidence>
<accession>A0A3G3IGD0</accession>
<dbReference type="SUPFAM" id="SSF50475">
    <property type="entry name" value="FMN-binding split barrel"/>
    <property type="match status" value="1"/>
</dbReference>
<dbReference type="RefSeq" id="WP_022533082.1">
    <property type="nucleotide sequence ID" value="NZ_CAYARP010000015.1"/>
</dbReference>
<dbReference type="AlphaFoldDB" id="A0A3G3IGD0"/>
<evidence type="ECO:0000313" key="3">
    <source>
        <dbReference type="Proteomes" id="UP000273278"/>
    </source>
</evidence>
<dbReference type="Proteomes" id="UP000273278">
    <property type="component" value="Chromosome"/>
</dbReference>
<sequence>MAMISPQVKALFEDHKSNFKYFALATSSKEGVPNVVPIGFLWVANDKEIWVIDNYMNKTYANIKENPVAAVYAIGGEGGHECVQVKGAVRYFDFGDDYKAAVEMAHAKNPAFPAKGLIKIIVTDVYDTAPGVHAGEKLKQ</sequence>
<dbReference type="PANTHER" id="PTHR40660">
    <property type="entry name" value="5'-PHOSPHATE OXIDASE PUTATIVE DOMAIN-CONTAINING PROTEIN-RELATED"/>
    <property type="match status" value="1"/>
</dbReference>
<evidence type="ECO:0000259" key="1">
    <source>
        <dbReference type="Pfam" id="PF01243"/>
    </source>
</evidence>
<name>A0A3G3IGD0_9ARCH</name>
<dbReference type="InterPro" id="IPR012349">
    <property type="entry name" value="Split_barrel_FMN-bd"/>
</dbReference>
<protein>
    <submittedName>
        <fullName evidence="2">Pyridoxamine 5'-phosphate oxidase</fullName>
    </submittedName>
</protein>
<organism evidence="2 3">
    <name type="scientific">Methanomethylophilus alvi</name>
    <dbReference type="NCBI Taxonomy" id="1291540"/>
    <lineage>
        <taxon>Archaea</taxon>
        <taxon>Methanobacteriati</taxon>
        <taxon>Thermoplasmatota</taxon>
        <taxon>Thermoplasmata</taxon>
        <taxon>Methanomassiliicoccales</taxon>
        <taxon>Methanomethylophilaceae</taxon>
        <taxon>Methanomethylophilus</taxon>
    </lineage>
</organism>
<dbReference type="Pfam" id="PF01243">
    <property type="entry name" value="PNPOx_N"/>
    <property type="match status" value="1"/>
</dbReference>
<reference evidence="2 3" key="1">
    <citation type="submission" date="2016-10" db="EMBL/GenBank/DDBJ databases">
        <title>Complete genome of the TMA-utilizing, human hosted archaeon Methanomethylophilus alvus Gen. nov, sp. nov., strain Mx-05, derived from a pure culture.</title>
        <authorList>
            <person name="Brugere J.-F."/>
            <person name="Ben Hania W."/>
            <person name="Chaudhary P.P."/>
            <person name="Gaci N."/>
            <person name="Borrel G."/>
            <person name="Cao Van Tuat L."/>
            <person name="Fardeau M.-L."/>
            <person name="Harris H.M.B."/>
            <person name="O'Toole P.W."/>
            <person name="Ollivier B."/>
        </authorList>
    </citation>
    <scope>NUCLEOTIDE SEQUENCE [LARGE SCALE GENOMIC DNA]</scope>
    <source>
        <strain evidence="2 3">Mx-05</strain>
    </source>
</reference>
<dbReference type="GeneID" id="41321559"/>
<dbReference type="Gene3D" id="2.30.110.10">
    <property type="entry name" value="Electron Transport, Fmn-binding Protein, Chain A"/>
    <property type="match status" value="1"/>
</dbReference>
<feature type="domain" description="Pyridoxamine 5'-phosphate oxidase N-terminal" evidence="1">
    <location>
        <begin position="18"/>
        <end position="127"/>
    </location>
</feature>
<dbReference type="EMBL" id="CP017686">
    <property type="protein sequence ID" value="AYQ54926.1"/>
    <property type="molecule type" value="Genomic_DNA"/>
</dbReference>
<dbReference type="InterPro" id="IPR011576">
    <property type="entry name" value="Pyridox_Oxase_N"/>
</dbReference>
<gene>
    <name evidence="2" type="ORF">BKD89_03785</name>
</gene>
<dbReference type="PANTHER" id="PTHR40660:SF1">
    <property type="entry name" value="5'-PHOSPHATE OXIDASE PUTATIVE DOMAIN-CONTAINING PROTEIN-RELATED"/>
    <property type="match status" value="1"/>
</dbReference>